<proteinExistence type="predicted"/>
<reference evidence="5 6" key="1">
    <citation type="submission" date="2018-05" db="EMBL/GenBank/DDBJ databases">
        <title>Genomic analysis of Gracilibacillus dipsosauri DD1 reveals novel features of a salt-tolerant amylase.</title>
        <authorList>
            <person name="Deutch C.E."/>
            <person name="Yang S."/>
        </authorList>
    </citation>
    <scope>NUCLEOTIDE SEQUENCE [LARGE SCALE GENOMIC DNA]</scope>
    <source>
        <strain evidence="5 6">DD1</strain>
    </source>
</reference>
<dbReference type="SUPFAM" id="SSF51215">
    <property type="entry name" value="Regulatory protein AraC"/>
    <property type="match status" value="1"/>
</dbReference>
<organism evidence="5 6">
    <name type="scientific">Gracilibacillus dipsosauri</name>
    <dbReference type="NCBI Taxonomy" id="178340"/>
    <lineage>
        <taxon>Bacteria</taxon>
        <taxon>Bacillati</taxon>
        <taxon>Bacillota</taxon>
        <taxon>Bacilli</taxon>
        <taxon>Bacillales</taxon>
        <taxon>Bacillaceae</taxon>
        <taxon>Gracilibacillus</taxon>
    </lineage>
</organism>
<keyword evidence="3" id="KW-0804">Transcription</keyword>
<dbReference type="OrthoDB" id="345425at2"/>
<dbReference type="Proteomes" id="UP000245624">
    <property type="component" value="Unassembled WGS sequence"/>
</dbReference>
<gene>
    <name evidence="5" type="ORF">DLJ74_06315</name>
</gene>
<dbReference type="Pfam" id="PF02311">
    <property type="entry name" value="AraC_binding"/>
    <property type="match status" value="1"/>
</dbReference>
<accession>A0A317L3L7</accession>
<dbReference type="InterPro" id="IPR018060">
    <property type="entry name" value="HTH_AraC"/>
</dbReference>
<name>A0A317L3L7_9BACI</name>
<dbReference type="Gene3D" id="2.60.120.10">
    <property type="entry name" value="Jelly Rolls"/>
    <property type="match status" value="1"/>
</dbReference>
<dbReference type="InterPro" id="IPR003313">
    <property type="entry name" value="AraC-bd"/>
</dbReference>
<dbReference type="AlphaFoldDB" id="A0A317L3L7"/>
<keyword evidence="6" id="KW-1185">Reference proteome</keyword>
<keyword evidence="2" id="KW-0238">DNA-binding</keyword>
<dbReference type="PRINTS" id="PR00032">
    <property type="entry name" value="HTHARAC"/>
</dbReference>
<dbReference type="PROSITE" id="PS01124">
    <property type="entry name" value="HTH_ARAC_FAMILY_2"/>
    <property type="match status" value="1"/>
</dbReference>
<dbReference type="EMBL" id="QGTD01000005">
    <property type="protein sequence ID" value="PWU69580.1"/>
    <property type="molecule type" value="Genomic_DNA"/>
</dbReference>
<dbReference type="PANTHER" id="PTHR43280:SF28">
    <property type="entry name" value="HTH-TYPE TRANSCRIPTIONAL ACTIVATOR RHAS"/>
    <property type="match status" value="1"/>
</dbReference>
<dbReference type="Pfam" id="PF12833">
    <property type="entry name" value="HTH_18"/>
    <property type="match status" value="1"/>
</dbReference>
<dbReference type="GO" id="GO:0003700">
    <property type="term" value="F:DNA-binding transcription factor activity"/>
    <property type="evidence" value="ECO:0007669"/>
    <property type="project" value="InterPro"/>
</dbReference>
<dbReference type="InterPro" id="IPR009057">
    <property type="entry name" value="Homeodomain-like_sf"/>
</dbReference>
<protein>
    <recommendedName>
        <fullName evidence="4">HTH araC/xylS-type domain-containing protein</fullName>
    </recommendedName>
</protein>
<dbReference type="SMART" id="SM00342">
    <property type="entry name" value="HTH_ARAC"/>
    <property type="match status" value="1"/>
</dbReference>
<dbReference type="SUPFAM" id="SSF46689">
    <property type="entry name" value="Homeodomain-like"/>
    <property type="match status" value="2"/>
</dbReference>
<feature type="domain" description="HTH araC/xylS-type" evidence="4">
    <location>
        <begin position="200"/>
        <end position="298"/>
    </location>
</feature>
<dbReference type="InterPro" id="IPR020449">
    <property type="entry name" value="Tscrpt_reg_AraC-type_HTH"/>
</dbReference>
<dbReference type="GO" id="GO:0043565">
    <property type="term" value="F:sequence-specific DNA binding"/>
    <property type="evidence" value="ECO:0007669"/>
    <property type="project" value="InterPro"/>
</dbReference>
<dbReference type="InterPro" id="IPR018062">
    <property type="entry name" value="HTH_AraC-typ_CS"/>
</dbReference>
<evidence type="ECO:0000256" key="1">
    <source>
        <dbReference type="ARBA" id="ARBA00023015"/>
    </source>
</evidence>
<dbReference type="InterPro" id="IPR014710">
    <property type="entry name" value="RmlC-like_jellyroll"/>
</dbReference>
<evidence type="ECO:0000256" key="3">
    <source>
        <dbReference type="ARBA" id="ARBA00023163"/>
    </source>
</evidence>
<evidence type="ECO:0000313" key="6">
    <source>
        <dbReference type="Proteomes" id="UP000245624"/>
    </source>
</evidence>
<evidence type="ECO:0000313" key="5">
    <source>
        <dbReference type="EMBL" id="PWU69580.1"/>
    </source>
</evidence>
<dbReference type="PANTHER" id="PTHR43280">
    <property type="entry name" value="ARAC-FAMILY TRANSCRIPTIONAL REGULATOR"/>
    <property type="match status" value="1"/>
</dbReference>
<evidence type="ECO:0000259" key="4">
    <source>
        <dbReference type="PROSITE" id="PS01124"/>
    </source>
</evidence>
<evidence type="ECO:0000256" key="2">
    <source>
        <dbReference type="ARBA" id="ARBA00023125"/>
    </source>
</evidence>
<dbReference type="RefSeq" id="WP_054861009.1">
    <property type="nucleotide sequence ID" value="NZ_QGTD01000005.1"/>
</dbReference>
<keyword evidence="1" id="KW-0805">Transcription regulation</keyword>
<sequence length="306" mass="35604">MIISKDEYMNDTAYPIWIEDVTDKQKNISSIHNHKFVELVYVVNGCMKHDVEGQDSKYLSADDIFIIYPGERHTFSVTSSNELEIIKCKFPPELIQQTYIADFSSSSFINSFDIQSLLDNKEKLNIPIKLEKHNANNIKRILLSMKEELDSNTLGSQPIIWLRLVEILILLSRIPNHNHSKCIKTFQTNQIDDERALLIKKINHYLVQYYNKKISTAVVANVFNISVRHLNRIYKQHTGLTVTEMIHQIRIDKAKYYLVHSDDKVINVAMKVGYDDPAFFSRLFRRKVGCSPGYYKKYNGSLTYTN</sequence>
<dbReference type="InterPro" id="IPR037923">
    <property type="entry name" value="HTH-like"/>
</dbReference>
<dbReference type="Gene3D" id="1.10.10.60">
    <property type="entry name" value="Homeodomain-like"/>
    <property type="match status" value="2"/>
</dbReference>
<dbReference type="PROSITE" id="PS00041">
    <property type="entry name" value="HTH_ARAC_FAMILY_1"/>
    <property type="match status" value="1"/>
</dbReference>
<comment type="caution">
    <text evidence="5">The sequence shown here is derived from an EMBL/GenBank/DDBJ whole genome shotgun (WGS) entry which is preliminary data.</text>
</comment>